<protein>
    <submittedName>
        <fullName evidence="1">Sulfotransferase family protein</fullName>
    </submittedName>
</protein>
<evidence type="ECO:0000313" key="2">
    <source>
        <dbReference type="Proteomes" id="UP000316304"/>
    </source>
</evidence>
<dbReference type="Pfam" id="PF03567">
    <property type="entry name" value="Sulfotransfer_2"/>
    <property type="match status" value="1"/>
</dbReference>
<keyword evidence="2" id="KW-1185">Reference proteome</keyword>
<dbReference type="SUPFAM" id="SSF52540">
    <property type="entry name" value="P-loop containing nucleoside triphosphate hydrolases"/>
    <property type="match status" value="1"/>
</dbReference>
<dbReference type="AlphaFoldDB" id="A0A5C6CUK7"/>
<dbReference type="InterPro" id="IPR005331">
    <property type="entry name" value="Sulfotransferase"/>
</dbReference>
<reference evidence="1 2" key="1">
    <citation type="submission" date="2019-02" db="EMBL/GenBank/DDBJ databases">
        <title>Deep-cultivation of Planctomycetes and their phenomic and genomic characterization uncovers novel biology.</title>
        <authorList>
            <person name="Wiegand S."/>
            <person name="Jogler M."/>
            <person name="Boedeker C."/>
            <person name="Pinto D."/>
            <person name="Vollmers J."/>
            <person name="Rivas-Marin E."/>
            <person name="Kohn T."/>
            <person name="Peeters S.H."/>
            <person name="Heuer A."/>
            <person name="Rast P."/>
            <person name="Oberbeckmann S."/>
            <person name="Bunk B."/>
            <person name="Jeske O."/>
            <person name="Meyerdierks A."/>
            <person name="Storesund J.E."/>
            <person name="Kallscheuer N."/>
            <person name="Luecker S."/>
            <person name="Lage O.M."/>
            <person name="Pohl T."/>
            <person name="Merkel B.J."/>
            <person name="Hornburger P."/>
            <person name="Mueller R.-W."/>
            <person name="Bruemmer F."/>
            <person name="Labrenz M."/>
            <person name="Spormann A.M."/>
            <person name="Op Den Camp H."/>
            <person name="Overmann J."/>
            <person name="Amann R."/>
            <person name="Jetten M.S.M."/>
            <person name="Mascher T."/>
            <person name="Medema M.H."/>
            <person name="Devos D.P."/>
            <person name="Kaster A.-K."/>
            <person name="Ovreas L."/>
            <person name="Rohde M."/>
            <person name="Galperin M.Y."/>
            <person name="Jogler C."/>
        </authorList>
    </citation>
    <scope>NUCLEOTIDE SEQUENCE [LARGE SCALE GENOMIC DNA]</scope>
    <source>
        <strain evidence="1 2">Pla52o</strain>
    </source>
</reference>
<evidence type="ECO:0000313" key="1">
    <source>
        <dbReference type="EMBL" id="TWU27187.1"/>
    </source>
</evidence>
<dbReference type="PANTHER" id="PTHR32301">
    <property type="entry name" value="COUNTIN RECEPTOR CNR3-RELATED"/>
    <property type="match status" value="1"/>
</dbReference>
<dbReference type="Gene3D" id="3.40.50.300">
    <property type="entry name" value="P-loop containing nucleotide triphosphate hydrolases"/>
    <property type="match status" value="1"/>
</dbReference>
<organism evidence="1 2">
    <name type="scientific">Novipirellula galeiformis</name>
    <dbReference type="NCBI Taxonomy" id="2528004"/>
    <lineage>
        <taxon>Bacteria</taxon>
        <taxon>Pseudomonadati</taxon>
        <taxon>Planctomycetota</taxon>
        <taxon>Planctomycetia</taxon>
        <taxon>Pirellulales</taxon>
        <taxon>Pirellulaceae</taxon>
        <taxon>Novipirellula</taxon>
    </lineage>
</organism>
<comment type="caution">
    <text evidence="1">The sequence shown here is derived from an EMBL/GenBank/DDBJ whole genome shotgun (WGS) entry which is preliminary data.</text>
</comment>
<dbReference type="InterPro" id="IPR053259">
    <property type="entry name" value="Golvesin-related_Golgi"/>
</dbReference>
<dbReference type="PANTHER" id="PTHR32301:SF6">
    <property type="entry name" value="GOLVESIN-RELATED"/>
    <property type="match status" value="1"/>
</dbReference>
<sequence>MNKFNFAESALIFIHIPKCGGNSFLAYMESQIPKNMLAFDLNDHSRTPELNGQPEKYDARLSEFKSMPLEERNKYAFVYGHMPQGIHKHISRPCQYVTIIREPVNRMVSLYWFARSVPNHYLHSFAQQHSLLEFAQSDASFELDNQQTRLLCNRYDCYSSDINDRVNQDDADRAIAHVMNPRNVTGILEEYQKTLRLVRHHFGFQVGPTVRRNVTRSHPSIQGLIPDEIDAIKERNRFDIQLYEAARLELHRRLDGLPRQFCLPKFLRRFLKGRSGNRVS</sequence>
<keyword evidence="1" id="KW-0808">Transferase</keyword>
<dbReference type="GO" id="GO:0016020">
    <property type="term" value="C:membrane"/>
    <property type="evidence" value="ECO:0007669"/>
    <property type="project" value="InterPro"/>
</dbReference>
<dbReference type="Proteomes" id="UP000316304">
    <property type="component" value="Unassembled WGS sequence"/>
</dbReference>
<dbReference type="InterPro" id="IPR027417">
    <property type="entry name" value="P-loop_NTPase"/>
</dbReference>
<dbReference type="EMBL" id="SJPT01000001">
    <property type="protein sequence ID" value="TWU27187.1"/>
    <property type="molecule type" value="Genomic_DNA"/>
</dbReference>
<accession>A0A5C6CUK7</accession>
<proteinExistence type="predicted"/>
<dbReference type="GO" id="GO:0008146">
    <property type="term" value="F:sulfotransferase activity"/>
    <property type="evidence" value="ECO:0007669"/>
    <property type="project" value="InterPro"/>
</dbReference>
<name>A0A5C6CUK7_9BACT</name>
<gene>
    <name evidence="1" type="ORF">Pla52o_10510</name>
</gene>